<keyword evidence="3" id="KW-1185">Reference proteome</keyword>
<sequence length="508" mass="56429">MTRLLPVKPLVDEANPFWCPKIPSKKFLSHIARENDAASSNDPTFAMKLSKALRDITNDSDAPEVFGTDTKPFKEPRKFLRPVKQPRGGATVPHPLKPPAAGLSTNPVPWRPSFPRNLAPHLKRKLMTPPHDVVADSEAESNYDELCGPSKRIRSTDTYDSSSFMLSDRAEALTLSADAFQTSEISIPEGLELKTRQPGLRREKRSVEQPSLNSVLETTTPDVNHLVRQLDAMFRGARLGERLSALQPTTHQEVVNYLSEQGLLTHRSLSLFRGAQIDNITMTESLDTVQGLNEGGRDALEVFGQRSDFLSLTILNLRGAPLPKYAIKFIVSLPALTGLYLDHTEIDDSCVFPLTALQSPLRSLTLSGNPSITDASLVALTFLEHLCLTDLAGTSVTMPGLRRFALALYEQRRELVLHAPVGCREYMHSLNSQYCVDYEVKFPIIAQPSQCHGLSLASIKQNLKIHSAVNKDISLRGSEAQLRSRLEDILTTREGDLRLRNYFEPYAG</sequence>
<dbReference type="EMBL" id="KN822954">
    <property type="protein sequence ID" value="KIO32523.1"/>
    <property type="molecule type" value="Genomic_DNA"/>
</dbReference>
<dbReference type="AlphaFoldDB" id="A0A0C3LEY3"/>
<protein>
    <submittedName>
        <fullName evidence="2">Uncharacterized protein</fullName>
    </submittedName>
</protein>
<name>A0A0C3LEY3_9AGAM</name>
<gene>
    <name evidence="2" type="ORF">M407DRAFT_18575</name>
</gene>
<accession>A0A0C3LEY3</accession>
<dbReference type="SUPFAM" id="SSF52047">
    <property type="entry name" value="RNI-like"/>
    <property type="match status" value="1"/>
</dbReference>
<organism evidence="2 3">
    <name type="scientific">Tulasnella calospora MUT 4182</name>
    <dbReference type="NCBI Taxonomy" id="1051891"/>
    <lineage>
        <taxon>Eukaryota</taxon>
        <taxon>Fungi</taxon>
        <taxon>Dikarya</taxon>
        <taxon>Basidiomycota</taxon>
        <taxon>Agaricomycotina</taxon>
        <taxon>Agaricomycetes</taxon>
        <taxon>Cantharellales</taxon>
        <taxon>Tulasnellaceae</taxon>
        <taxon>Tulasnella</taxon>
    </lineage>
</organism>
<dbReference type="Gene3D" id="3.80.10.10">
    <property type="entry name" value="Ribonuclease Inhibitor"/>
    <property type="match status" value="1"/>
</dbReference>
<feature type="region of interest" description="Disordered" evidence="1">
    <location>
        <begin position="83"/>
        <end position="111"/>
    </location>
</feature>
<reference evidence="2 3" key="1">
    <citation type="submission" date="2014-04" db="EMBL/GenBank/DDBJ databases">
        <authorList>
            <consortium name="DOE Joint Genome Institute"/>
            <person name="Kuo A."/>
            <person name="Girlanda M."/>
            <person name="Perotto S."/>
            <person name="Kohler A."/>
            <person name="Nagy L.G."/>
            <person name="Floudas D."/>
            <person name="Copeland A."/>
            <person name="Barry K.W."/>
            <person name="Cichocki N."/>
            <person name="Veneault-Fourrey C."/>
            <person name="LaButti K."/>
            <person name="Lindquist E.A."/>
            <person name="Lipzen A."/>
            <person name="Lundell T."/>
            <person name="Morin E."/>
            <person name="Murat C."/>
            <person name="Sun H."/>
            <person name="Tunlid A."/>
            <person name="Henrissat B."/>
            <person name="Grigoriev I.V."/>
            <person name="Hibbett D.S."/>
            <person name="Martin F."/>
            <person name="Nordberg H.P."/>
            <person name="Cantor M.N."/>
            <person name="Hua S.X."/>
        </authorList>
    </citation>
    <scope>NUCLEOTIDE SEQUENCE [LARGE SCALE GENOMIC DNA]</scope>
    <source>
        <strain evidence="2 3">MUT 4182</strain>
    </source>
</reference>
<proteinExistence type="predicted"/>
<evidence type="ECO:0000313" key="3">
    <source>
        <dbReference type="Proteomes" id="UP000054248"/>
    </source>
</evidence>
<evidence type="ECO:0000313" key="2">
    <source>
        <dbReference type="EMBL" id="KIO32523.1"/>
    </source>
</evidence>
<dbReference type="InterPro" id="IPR032675">
    <property type="entry name" value="LRR_dom_sf"/>
</dbReference>
<evidence type="ECO:0000256" key="1">
    <source>
        <dbReference type="SAM" id="MobiDB-lite"/>
    </source>
</evidence>
<dbReference type="HOGENOM" id="CLU_021986_0_0_1"/>
<reference evidence="3" key="2">
    <citation type="submission" date="2015-01" db="EMBL/GenBank/DDBJ databases">
        <title>Evolutionary Origins and Diversification of the Mycorrhizal Mutualists.</title>
        <authorList>
            <consortium name="DOE Joint Genome Institute"/>
            <consortium name="Mycorrhizal Genomics Consortium"/>
            <person name="Kohler A."/>
            <person name="Kuo A."/>
            <person name="Nagy L.G."/>
            <person name="Floudas D."/>
            <person name="Copeland A."/>
            <person name="Barry K.W."/>
            <person name="Cichocki N."/>
            <person name="Veneault-Fourrey C."/>
            <person name="LaButti K."/>
            <person name="Lindquist E.A."/>
            <person name="Lipzen A."/>
            <person name="Lundell T."/>
            <person name="Morin E."/>
            <person name="Murat C."/>
            <person name="Riley R."/>
            <person name="Ohm R."/>
            <person name="Sun H."/>
            <person name="Tunlid A."/>
            <person name="Henrissat B."/>
            <person name="Grigoriev I.V."/>
            <person name="Hibbett D.S."/>
            <person name="Martin F."/>
        </authorList>
    </citation>
    <scope>NUCLEOTIDE SEQUENCE [LARGE SCALE GENOMIC DNA]</scope>
    <source>
        <strain evidence="3">MUT 4182</strain>
    </source>
</reference>
<dbReference type="OrthoDB" id="120976at2759"/>
<dbReference type="Proteomes" id="UP000054248">
    <property type="component" value="Unassembled WGS sequence"/>
</dbReference>
<dbReference type="STRING" id="1051891.A0A0C3LEY3"/>